<proteinExistence type="predicted"/>
<organism evidence="1 2">
    <name type="scientific">Lecanicillium saksenae</name>
    <dbReference type="NCBI Taxonomy" id="468837"/>
    <lineage>
        <taxon>Eukaryota</taxon>
        <taxon>Fungi</taxon>
        <taxon>Dikarya</taxon>
        <taxon>Ascomycota</taxon>
        <taxon>Pezizomycotina</taxon>
        <taxon>Sordariomycetes</taxon>
        <taxon>Hypocreomycetidae</taxon>
        <taxon>Hypocreales</taxon>
        <taxon>Cordycipitaceae</taxon>
        <taxon>Lecanicillium</taxon>
    </lineage>
</organism>
<accession>A0ACC1QXB6</accession>
<evidence type="ECO:0000313" key="1">
    <source>
        <dbReference type="EMBL" id="KAJ3494059.1"/>
    </source>
</evidence>
<comment type="caution">
    <text evidence="1">The sequence shown here is derived from an EMBL/GenBank/DDBJ whole genome shotgun (WGS) entry which is preliminary data.</text>
</comment>
<protein>
    <submittedName>
        <fullName evidence="1">Uncharacterized protein</fullName>
    </submittedName>
</protein>
<gene>
    <name evidence="1" type="ORF">NLG97_g4326</name>
</gene>
<keyword evidence="2" id="KW-1185">Reference proteome</keyword>
<evidence type="ECO:0000313" key="2">
    <source>
        <dbReference type="Proteomes" id="UP001148737"/>
    </source>
</evidence>
<reference evidence="1" key="1">
    <citation type="submission" date="2022-07" db="EMBL/GenBank/DDBJ databases">
        <title>Genome Sequence of Lecanicillium saksenae.</title>
        <authorList>
            <person name="Buettner E."/>
        </authorList>
    </citation>
    <scope>NUCLEOTIDE SEQUENCE</scope>
    <source>
        <strain evidence="1">VT-O1</strain>
    </source>
</reference>
<dbReference type="Proteomes" id="UP001148737">
    <property type="component" value="Unassembled WGS sequence"/>
</dbReference>
<dbReference type="EMBL" id="JANAKD010000420">
    <property type="protein sequence ID" value="KAJ3494059.1"/>
    <property type="molecule type" value="Genomic_DNA"/>
</dbReference>
<sequence length="386" mass="41540">MTDLADMKLEVDEHCSALSGSSSATPPALTPDLCDIHSEVDDHVASNDTLGGNNVQAFWAVDPDVDRPTASNDALDAKAEDFWELDDVSGPTASNTALDVKTEDFWDLDPDIDGLAVSNDTLNCSDVITQGFWELDADIDDHDSALSGDTLTCSDVMTPDPWDELNLESLNTLFHAVLAGDADEVYALSSAGMYIPPLDSWIIFEACLQGPQMIKAFCSNPWLDPGQPLAGLSGSAVINHLLQTAATRFLHGKTATISALLEQAISPIAHDRFGNHALHILAESSETEAYDIMKLFLCRSEAVSDITRAACTAHVNSRNRPKAGSHLGNTPLTLAVLHNNIKCASLLLANGADPTFTGEFNQTPLDLAVIRGHCEIVRLLLDYSWL</sequence>
<name>A0ACC1QXB6_9HYPO</name>